<dbReference type="Pfam" id="PF01926">
    <property type="entry name" value="MMR_HSR1"/>
    <property type="match status" value="1"/>
</dbReference>
<proteinExistence type="predicted"/>
<feature type="domain" description="Hydrogen maturase F dimerization" evidence="2">
    <location>
        <begin position="189"/>
        <end position="287"/>
    </location>
</feature>
<evidence type="ECO:0000313" key="4">
    <source>
        <dbReference type="EMBL" id="GLS82219.1"/>
    </source>
</evidence>
<sequence length="410" mass="45229">MCQGINSTTVDPMQTPRGARHHTALLGRMNAGKSSLLNLITGQQISIVSSQQGTTTDAVTKPYELLPFGPVTFVDTAGINDRSSLGQHRVKATEQVIYRADSALLVTDEHGLLSADKAMLEKLIELSVPTLVIFNKGDIAPPKPSDIDYCRHHQLGYAQVSATDPGQAKQVKQNIVSFLSEYEQPELSLTGDLYEKSAHIVCVTPIDSAAPKGRLILPQVQVLRDILDNDSMGTVVKETQLIQYLEHLAQPPALVITDAQAIKSVNSDLPDHIPLTTFSTVFARAKGELDAFIQGAQILDQLIDGDRILIAEACSHNVQEDDIGRVKLPAWIRKYSGRELTFDVVSGHDFPSQLSEYRLVIHCGACMFNRREMLYRIRQCHNQQLPITNYGLAISKLQGVLTRVCRPFNL</sequence>
<dbReference type="Gene3D" id="3.40.50.11410">
    <property type="match status" value="1"/>
</dbReference>
<dbReference type="InterPro" id="IPR005225">
    <property type="entry name" value="Small_GTP-bd"/>
</dbReference>
<dbReference type="GO" id="GO:0005737">
    <property type="term" value="C:cytoplasm"/>
    <property type="evidence" value="ECO:0007669"/>
    <property type="project" value="TreeGrafter"/>
</dbReference>
<dbReference type="NCBIfam" id="TIGR03918">
    <property type="entry name" value="GTP_HydF"/>
    <property type="match status" value="1"/>
</dbReference>
<dbReference type="AlphaFoldDB" id="A0AA37WWB6"/>
<evidence type="ECO:0000313" key="5">
    <source>
        <dbReference type="Proteomes" id="UP001157439"/>
    </source>
</evidence>
<dbReference type="RefSeq" id="WP_095497773.1">
    <property type="nucleotide sequence ID" value="NZ_BSPO01000001.1"/>
</dbReference>
<feature type="domain" description="G" evidence="1">
    <location>
        <begin position="23"/>
        <end position="136"/>
    </location>
</feature>
<dbReference type="GO" id="GO:0030488">
    <property type="term" value="P:tRNA methylation"/>
    <property type="evidence" value="ECO:0007669"/>
    <property type="project" value="TreeGrafter"/>
</dbReference>
<dbReference type="GO" id="GO:0005525">
    <property type="term" value="F:GTP binding"/>
    <property type="evidence" value="ECO:0007669"/>
    <property type="project" value="InterPro"/>
</dbReference>
<dbReference type="Pfam" id="PF18128">
    <property type="entry name" value="HydF_dimer"/>
    <property type="match status" value="1"/>
</dbReference>
<name>A0AA37WWB6_9GAMM</name>
<organism evidence="4 5">
    <name type="scientific">Paraferrimonas haliotis</name>
    <dbReference type="NCBI Taxonomy" id="2013866"/>
    <lineage>
        <taxon>Bacteria</taxon>
        <taxon>Pseudomonadati</taxon>
        <taxon>Pseudomonadota</taxon>
        <taxon>Gammaproteobacteria</taxon>
        <taxon>Alteromonadales</taxon>
        <taxon>Ferrimonadaceae</taxon>
        <taxon>Paraferrimonas</taxon>
    </lineage>
</organism>
<dbReference type="InterPro" id="IPR040644">
    <property type="entry name" value="HydF_tetramer"/>
</dbReference>
<dbReference type="Gene3D" id="3.40.50.300">
    <property type="entry name" value="P-loop containing nucleotide triphosphate hydrolases"/>
    <property type="match status" value="1"/>
</dbReference>
<dbReference type="NCBIfam" id="TIGR00231">
    <property type="entry name" value="small_GTP"/>
    <property type="match status" value="1"/>
</dbReference>
<evidence type="ECO:0000259" key="3">
    <source>
        <dbReference type="Pfam" id="PF18133"/>
    </source>
</evidence>
<dbReference type="InterPro" id="IPR041606">
    <property type="entry name" value="HydF_dimer"/>
</dbReference>
<comment type="caution">
    <text evidence="4">The sequence shown here is derived from an EMBL/GenBank/DDBJ whole genome shotgun (WGS) entry which is preliminary data.</text>
</comment>
<dbReference type="Gene3D" id="3.40.50.11420">
    <property type="match status" value="1"/>
</dbReference>
<dbReference type="EMBL" id="BSPO01000001">
    <property type="protein sequence ID" value="GLS82219.1"/>
    <property type="molecule type" value="Genomic_DNA"/>
</dbReference>
<dbReference type="PANTHER" id="PTHR42714">
    <property type="entry name" value="TRNA MODIFICATION GTPASE GTPBP3"/>
    <property type="match status" value="1"/>
</dbReference>
<reference evidence="4 5" key="1">
    <citation type="journal article" date="2014" name="Int. J. Syst. Evol. Microbiol.">
        <title>Complete genome sequence of Corynebacterium casei LMG S-19264T (=DSM 44701T), isolated from a smear-ripened cheese.</title>
        <authorList>
            <consortium name="US DOE Joint Genome Institute (JGI-PGF)"/>
            <person name="Walter F."/>
            <person name="Albersmeier A."/>
            <person name="Kalinowski J."/>
            <person name="Ruckert C."/>
        </authorList>
    </citation>
    <scope>NUCLEOTIDE SEQUENCE [LARGE SCALE GENOMIC DNA]</scope>
    <source>
        <strain evidence="4 5">NBRC 112785</strain>
    </source>
</reference>
<gene>
    <name evidence="4" type="primary">hydF</name>
    <name evidence="4" type="ORF">GCM10007894_01960</name>
</gene>
<feature type="domain" description="Hydrogen maturase F tetramerization" evidence="3">
    <location>
        <begin position="291"/>
        <end position="406"/>
    </location>
</feature>
<dbReference type="InterPro" id="IPR023873">
    <property type="entry name" value="FeFe-hyd_GTPase_HydF"/>
</dbReference>
<dbReference type="Proteomes" id="UP001157439">
    <property type="component" value="Unassembled WGS sequence"/>
</dbReference>
<evidence type="ECO:0000259" key="2">
    <source>
        <dbReference type="Pfam" id="PF18128"/>
    </source>
</evidence>
<protein>
    <submittedName>
        <fullName evidence="4">[FeFe] hydrogenase H-cluster maturation GTPase HydF</fullName>
    </submittedName>
</protein>
<accession>A0AA37WWB6</accession>
<dbReference type="CDD" id="cd00880">
    <property type="entry name" value="Era_like"/>
    <property type="match status" value="1"/>
</dbReference>
<dbReference type="GO" id="GO:0002098">
    <property type="term" value="P:tRNA wobble uridine modification"/>
    <property type="evidence" value="ECO:0007669"/>
    <property type="project" value="TreeGrafter"/>
</dbReference>
<keyword evidence="5" id="KW-1185">Reference proteome</keyword>
<evidence type="ECO:0000259" key="1">
    <source>
        <dbReference type="Pfam" id="PF01926"/>
    </source>
</evidence>
<dbReference type="InterPro" id="IPR027417">
    <property type="entry name" value="P-loop_NTPase"/>
</dbReference>
<dbReference type="Pfam" id="PF18133">
    <property type="entry name" value="HydF_tetramer"/>
    <property type="match status" value="1"/>
</dbReference>
<dbReference type="SUPFAM" id="SSF52540">
    <property type="entry name" value="P-loop containing nucleoside triphosphate hydrolases"/>
    <property type="match status" value="1"/>
</dbReference>
<dbReference type="PANTHER" id="PTHR42714:SF6">
    <property type="entry name" value="TRANSLATION INITIATION FACTOR IF-2"/>
    <property type="match status" value="1"/>
</dbReference>
<dbReference type="InterPro" id="IPR006073">
    <property type="entry name" value="GTP-bd"/>
</dbReference>